<evidence type="ECO:0000313" key="8">
    <source>
        <dbReference type="EMBL" id="AOO14733.1"/>
    </source>
</evidence>
<dbReference type="EMBL" id="KX349301">
    <property type="protein sequence ID" value="AOO13865.1"/>
    <property type="molecule type" value="Genomic_DNA"/>
</dbReference>
<reference evidence="10 11" key="1">
    <citation type="journal article" date="2016" name="Environ. Microbiol.">
        <title>Genomic diversification of marine cyanophages into stable ecotypes.</title>
        <authorList>
            <person name="Marston M.F."/>
            <person name="Martiny J.B."/>
        </authorList>
    </citation>
    <scope>NUCLEOTIDE SEQUENCE [LARGE SCALE GENOMIC DNA]</scope>
    <source>
        <strain evidence="1">LIS_02_1110</strain>
        <strain evidence="2">LIS_22_0610</strain>
        <strain evidence="3">Np_11_1211</strain>
        <strain evidence="4">Np_45_0711</strain>
        <strain evidence="5">RW_03_0110</strain>
        <strain evidence="6">Sn_11_0110</strain>
        <strain evidence="7">Sn_18_0910</strain>
        <strain evidence="8">Sn_23_0910</strain>
        <strain evidence="9">W1_23_0910</strain>
    </source>
</reference>
<dbReference type="EMBL" id="KX349303">
    <property type="protein sequence ID" value="AOO14300.1"/>
    <property type="molecule type" value="Genomic_DNA"/>
</dbReference>
<evidence type="ECO:0000313" key="6">
    <source>
        <dbReference type="EMBL" id="AOO14300.1"/>
    </source>
</evidence>
<evidence type="ECO:0000313" key="9">
    <source>
        <dbReference type="EMBL" id="AOO14949.1"/>
    </source>
</evidence>
<dbReference type="Proteomes" id="UP000223711">
    <property type="component" value="Segment"/>
</dbReference>
<evidence type="ECO:0000313" key="5">
    <source>
        <dbReference type="EMBL" id="AOO14081.1"/>
    </source>
</evidence>
<dbReference type="EMBL" id="KX349304">
    <property type="protein sequence ID" value="AOO14517.1"/>
    <property type="molecule type" value="Genomic_DNA"/>
</dbReference>
<dbReference type="Proteomes" id="UP000224257">
    <property type="component" value="Segment"/>
</dbReference>
<proteinExistence type="predicted"/>
<dbReference type="Proteomes" id="UP000223288">
    <property type="component" value="Segment"/>
</dbReference>
<dbReference type="EMBL" id="KX349298">
    <property type="protein sequence ID" value="AOO13217.1"/>
    <property type="molecule type" value="Genomic_DNA"/>
</dbReference>
<dbReference type="Proteomes" id="UP000225271">
    <property type="component" value="Segment"/>
</dbReference>
<accession>A0A1D7SN40</accession>
<evidence type="ECO:0000313" key="1">
    <source>
        <dbReference type="EMBL" id="AOO13217.1"/>
    </source>
</evidence>
<evidence type="ECO:0000313" key="3">
    <source>
        <dbReference type="EMBL" id="AOO13649.1"/>
    </source>
</evidence>
<evidence type="ECO:0000313" key="7">
    <source>
        <dbReference type="EMBL" id="AOO14517.1"/>
    </source>
</evidence>
<dbReference type="EMBL" id="KX349300">
    <property type="protein sequence ID" value="AOO13649.1"/>
    <property type="molecule type" value="Genomic_DNA"/>
</dbReference>
<dbReference type="Proteomes" id="UP000225808">
    <property type="component" value="Segment"/>
</dbReference>
<dbReference type="Proteomes" id="UP000223576">
    <property type="component" value="Segment"/>
</dbReference>
<dbReference type="EMBL" id="KX349302">
    <property type="protein sequence ID" value="AOO14081.1"/>
    <property type="molecule type" value="Genomic_DNA"/>
</dbReference>
<sequence>MIGFYVVFVALILFVAWAGVDGTMKLMTFIDLEFRYRWVLLRSYRMRHRLEEELGIVPTSLVSHVFPEERKK</sequence>
<organism evidence="9 12">
    <name type="scientific">Cyanophage S-RIM14</name>
    <dbReference type="NCBI Taxonomy" id="1278423"/>
    <lineage>
        <taxon>Viruses</taxon>
        <taxon>Duplodnaviria</taxon>
        <taxon>Heunggongvirae</taxon>
        <taxon>Uroviricota</taxon>
        <taxon>Caudoviricetes</taxon>
        <taxon>Pantevenvirales</taxon>
        <taxon>Kyanoviridae</taxon>
        <taxon>Ahtivirus</taxon>
        <taxon>Ahtivirus sagseatwo</taxon>
    </lineage>
</organism>
<dbReference type="EMBL" id="KX349305">
    <property type="protein sequence ID" value="AOO14733.1"/>
    <property type="molecule type" value="Genomic_DNA"/>
</dbReference>
<gene>
    <name evidence="1" type="ORF">LIS021110_103</name>
    <name evidence="2" type="ORF">LIS110610_103</name>
    <name evidence="3" type="ORF">Np111211_103</name>
    <name evidence="4" type="ORF">Np450711_103</name>
    <name evidence="5" type="ORF">RW030110_103</name>
    <name evidence="6" type="ORF">Sn110110_106</name>
    <name evidence="7" type="ORF">Sn180910_103</name>
    <name evidence="8" type="ORF">Sn230910_103</name>
    <name evidence="9" type="ORF">W1230910_103</name>
</gene>
<dbReference type="EMBL" id="KX349299">
    <property type="protein sequence ID" value="AOO13433.1"/>
    <property type="molecule type" value="Genomic_DNA"/>
</dbReference>
<protein>
    <submittedName>
        <fullName evidence="9">Uncharacterized protein</fullName>
    </submittedName>
</protein>
<evidence type="ECO:0000313" key="4">
    <source>
        <dbReference type="EMBL" id="AOO13865.1"/>
    </source>
</evidence>
<evidence type="ECO:0000313" key="10">
    <source>
        <dbReference type="Proteomes" id="UP000223288"/>
    </source>
</evidence>
<evidence type="ECO:0000313" key="2">
    <source>
        <dbReference type="EMBL" id="AOO13433.1"/>
    </source>
</evidence>
<dbReference type="Proteomes" id="UP000226173">
    <property type="component" value="Segment"/>
</dbReference>
<dbReference type="Proteomes" id="UP000223981">
    <property type="component" value="Segment"/>
</dbReference>
<evidence type="ECO:0000313" key="12">
    <source>
        <dbReference type="Proteomes" id="UP000225271"/>
    </source>
</evidence>
<dbReference type="EMBL" id="KX349306">
    <property type="protein sequence ID" value="AOO14949.1"/>
    <property type="molecule type" value="Genomic_DNA"/>
</dbReference>
<evidence type="ECO:0000313" key="11">
    <source>
        <dbReference type="Proteomes" id="UP000223576"/>
    </source>
</evidence>
<dbReference type="Proteomes" id="UP000224953">
    <property type="component" value="Genome"/>
</dbReference>
<name>A0A1D7SN40_9CAUD</name>